<organism evidence="2 3">
    <name type="scientific">Streptomyces albireticuli</name>
    <dbReference type="NCBI Taxonomy" id="1940"/>
    <lineage>
        <taxon>Bacteria</taxon>
        <taxon>Bacillati</taxon>
        <taxon>Actinomycetota</taxon>
        <taxon>Actinomycetes</taxon>
        <taxon>Kitasatosporales</taxon>
        <taxon>Streptomycetaceae</taxon>
        <taxon>Streptomyces</taxon>
    </lineage>
</organism>
<feature type="region of interest" description="Disordered" evidence="1">
    <location>
        <begin position="46"/>
        <end position="76"/>
    </location>
</feature>
<dbReference type="KEGG" id="salj:SMD11_2930"/>
<proteinExistence type="predicted"/>
<gene>
    <name evidence="2" type="ORF">SMD11_2930</name>
</gene>
<reference evidence="2 3" key="1">
    <citation type="submission" date="2017-06" db="EMBL/GenBank/DDBJ databases">
        <title>Streptomyces albireticuli Genome sequencing and assembly.</title>
        <authorList>
            <person name="Wang Y."/>
            <person name="Du B."/>
            <person name="Ding Y."/>
            <person name="Liu H."/>
            <person name="Hou Q."/>
            <person name="Liu K."/>
            <person name="Yao L."/>
            <person name="Wang C."/>
        </authorList>
    </citation>
    <scope>NUCLEOTIDE SEQUENCE [LARGE SCALE GENOMIC DNA]</scope>
    <source>
        <strain evidence="2 3">MDJK11</strain>
    </source>
</reference>
<dbReference type="Proteomes" id="UP000195755">
    <property type="component" value="Chromosome"/>
</dbReference>
<accession>A0A1Z2L2Q5</accession>
<name>A0A1Z2L2Q5_9ACTN</name>
<feature type="compositionally biased region" description="Polar residues" evidence="1">
    <location>
        <begin position="61"/>
        <end position="70"/>
    </location>
</feature>
<dbReference type="AlphaFoldDB" id="A0A1Z2L2Q5"/>
<dbReference type="EMBL" id="CP021744">
    <property type="protein sequence ID" value="ARZ68577.1"/>
    <property type="molecule type" value="Genomic_DNA"/>
</dbReference>
<protein>
    <submittedName>
        <fullName evidence="2">Uncharacterized protein</fullName>
    </submittedName>
</protein>
<evidence type="ECO:0000313" key="2">
    <source>
        <dbReference type="EMBL" id="ARZ68577.1"/>
    </source>
</evidence>
<evidence type="ECO:0000313" key="3">
    <source>
        <dbReference type="Proteomes" id="UP000195755"/>
    </source>
</evidence>
<sequence>MDRPPEPPWPRKENVITPAYWANARAARRTAGRSSEPVKPCATTIAGGVPAPVPGPRYGSYSASIRTSSAVKRASR</sequence>
<evidence type="ECO:0000256" key="1">
    <source>
        <dbReference type="SAM" id="MobiDB-lite"/>
    </source>
</evidence>